<accession>A0A8C7WPM8</accession>
<evidence type="ECO:0000313" key="2">
    <source>
        <dbReference type="Proteomes" id="UP000694383"/>
    </source>
</evidence>
<sequence>MESNQQHFVQQHSEVMLSAGERARIPLRYSHARSAFVTFILGLGEARGRPLFTLELSAFL</sequence>
<keyword evidence="2" id="KW-1185">Reference proteome</keyword>
<dbReference type="Ensembl" id="ENSOSIT00000001529.1">
    <property type="protein sequence ID" value="ENSOSIP00000001423.1"/>
    <property type="gene ID" value="ENSOSIG00000000816.1"/>
</dbReference>
<dbReference type="AlphaFoldDB" id="A0A8C7WPM8"/>
<reference evidence="1" key="1">
    <citation type="submission" date="2025-08" db="UniProtKB">
        <authorList>
            <consortium name="Ensembl"/>
        </authorList>
    </citation>
    <scope>IDENTIFICATION</scope>
</reference>
<reference evidence="1" key="2">
    <citation type="submission" date="2025-09" db="UniProtKB">
        <authorList>
            <consortium name="Ensembl"/>
        </authorList>
    </citation>
    <scope>IDENTIFICATION</scope>
</reference>
<dbReference type="Proteomes" id="UP000694383">
    <property type="component" value="Unplaced"/>
</dbReference>
<organism evidence="1 2">
    <name type="scientific">Oryzias sinensis</name>
    <name type="common">Chinese medaka</name>
    <dbReference type="NCBI Taxonomy" id="183150"/>
    <lineage>
        <taxon>Eukaryota</taxon>
        <taxon>Metazoa</taxon>
        <taxon>Chordata</taxon>
        <taxon>Craniata</taxon>
        <taxon>Vertebrata</taxon>
        <taxon>Euteleostomi</taxon>
        <taxon>Actinopterygii</taxon>
        <taxon>Neopterygii</taxon>
        <taxon>Teleostei</taxon>
        <taxon>Neoteleostei</taxon>
        <taxon>Acanthomorphata</taxon>
        <taxon>Ovalentaria</taxon>
        <taxon>Atherinomorphae</taxon>
        <taxon>Beloniformes</taxon>
        <taxon>Adrianichthyidae</taxon>
        <taxon>Oryziinae</taxon>
        <taxon>Oryzias</taxon>
    </lineage>
</organism>
<protein>
    <submittedName>
        <fullName evidence="1">Uncharacterized protein</fullName>
    </submittedName>
</protein>
<proteinExistence type="predicted"/>
<name>A0A8C7WPM8_9TELE</name>
<evidence type="ECO:0000313" key="1">
    <source>
        <dbReference type="Ensembl" id="ENSOSIP00000001423.1"/>
    </source>
</evidence>